<evidence type="ECO:0000256" key="5">
    <source>
        <dbReference type="ARBA" id="ARBA00022692"/>
    </source>
</evidence>
<keyword evidence="8 10" id="KW-0472">Membrane</keyword>
<evidence type="ECO:0000256" key="7">
    <source>
        <dbReference type="ARBA" id="ARBA00022989"/>
    </source>
</evidence>
<evidence type="ECO:0000256" key="8">
    <source>
        <dbReference type="ARBA" id="ARBA00023136"/>
    </source>
</evidence>
<keyword evidence="6" id="KW-0653">Protein transport</keyword>
<dbReference type="Pfam" id="PF11356">
    <property type="entry name" value="T2SSC"/>
    <property type="match status" value="1"/>
</dbReference>
<gene>
    <name evidence="12" type="ORF">WKW82_08135</name>
</gene>
<keyword evidence="5 10" id="KW-0812">Transmembrane</keyword>
<dbReference type="InterPro" id="IPR024961">
    <property type="entry name" value="T2SS_GspC_N"/>
</dbReference>
<feature type="compositionally biased region" description="Low complexity" evidence="9">
    <location>
        <begin position="183"/>
        <end position="203"/>
    </location>
</feature>
<evidence type="ECO:0000256" key="3">
    <source>
        <dbReference type="ARBA" id="ARBA00022475"/>
    </source>
</evidence>
<evidence type="ECO:0000313" key="13">
    <source>
        <dbReference type="Proteomes" id="UP001385892"/>
    </source>
</evidence>
<organism evidence="12 13">
    <name type="scientific">Variovorax rhizosphaerae</name>
    <dbReference type="NCBI Taxonomy" id="1836200"/>
    <lineage>
        <taxon>Bacteria</taxon>
        <taxon>Pseudomonadati</taxon>
        <taxon>Pseudomonadota</taxon>
        <taxon>Betaproteobacteria</taxon>
        <taxon>Burkholderiales</taxon>
        <taxon>Comamonadaceae</taxon>
        <taxon>Variovorax</taxon>
    </lineage>
</organism>
<evidence type="ECO:0000256" key="6">
    <source>
        <dbReference type="ARBA" id="ARBA00022927"/>
    </source>
</evidence>
<keyword evidence="7 10" id="KW-1133">Transmembrane helix</keyword>
<dbReference type="EMBL" id="JBBKZT010000003">
    <property type="protein sequence ID" value="MEJ8846613.1"/>
    <property type="molecule type" value="Genomic_DNA"/>
</dbReference>
<comment type="subcellular location">
    <subcellularLocation>
        <location evidence="1">Cell inner membrane</location>
    </subcellularLocation>
</comment>
<feature type="transmembrane region" description="Helical" evidence="10">
    <location>
        <begin position="20"/>
        <end position="39"/>
    </location>
</feature>
<feature type="compositionally biased region" description="Low complexity" evidence="9">
    <location>
        <begin position="161"/>
        <end position="176"/>
    </location>
</feature>
<name>A0ABU8WGI0_9BURK</name>
<evidence type="ECO:0000256" key="1">
    <source>
        <dbReference type="ARBA" id="ARBA00004533"/>
    </source>
</evidence>
<keyword evidence="13" id="KW-1185">Reference proteome</keyword>
<accession>A0ABU8WGI0</accession>
<feature type="domain" description="Type II secretion system protein GspC N-terminal" evidence="11">
    <location>
        <begin position="73"/>
        <end position="131"/>
    </location>
</feature>
<dbReference type="Proteomes" id="UP001385892">
    <property type="component" value="Unassembled WGS sequence"/>
</dbReference>
<keyword evidence="4" id="KW-0997">Cell inner membrane</keyword>
<proteinExistence type="predicted"/>
<keyword evidence="3" id="KW-1003">Cell membrane</keyword>
<evidence type="ECO:0000313" key="12">
    <source>
        <dbReference type="EMBL" id="MEJ8846613.1"/>
    </source>
</evidence>
<evidence type="ECO:0000259" key="11">
    <source>
        <dbReference type="Pfam" id="PF11356"/>
    </source>
</evidence>
<dbReference type="RefSeq" id="WP_340341759.1">
    <property type="nucleotide sequence ID" value="NZ_JBBKZT010000003.1"/>
</dbReference>
<sequence length="203" mass="19891">MSAPSTLQAPFATSSRWPVVIATLFLWALAAASIVFWGLRLAAPADTAPPPAVASAPVAVDPASVGRFLGAVNTPVAAVATPDAASRFVLQGVIADTDGQGAALIAVDGKPARPFRVGASIGDSYVLQSVGARAASLGAGARGPVAFTLKLPDRPMAIPGVAGPASPASTAPGSFANPANPIGYPNPGNPAGFGNPAGPVRGP</sequence>
<comment type="caution">
    <text evidence="12">The sequence shown here is derived from an EMBL/GenBank/DDBJ whole genome shotgun (WGS) entry which is preliminary data.</text>
</comment>
<evidence type="ECO:0000256" key="9">
    <source>
        <dbReference type="SAM" id="MobiDB-lite"/>
    </source>
</evidence>
<keyword evidence="2" id="KW-0813">Transport</keyword>
<reference evidence="12 13" key="1">
    <citation type="submission" date="2024-03" db="EMBL/GenBank/DDBJ databases">
        <title>Novel species of the genus Variovorax.</title>
        <authorList>
            <person name="Liu Q."/>
            <person name="Xin Y.-H."/>
        </authorList>
    </citation>
    <scope>NUCLEOTIDE SEQUENCE [LARGE SCALE GENOMIC DNA]</scope>
    <source>
        <strain evidence="12 13">KACC 18900</strain>
    </source>
</reference>
<protein>
    <submittedName>
        <fullName evidence="12">Type II secretion system protein N</fullName>
    </submittedName>
</protein>
<evidence type="ECO:0000256" key="2">
    <source>
        <dbReference type="ARBA" id="ARBA00022448"/>
    </source>
</evidence>
<evidence type="ECO:0000256" key="10">
    <source>
        <dbReference type="SAM" id="Phobius"/>
    </source>
</evidence>
<feature type="region of interest" description="Disordered" evidence="9">
    <location>
        <begin position="161"/>
        <end position="203"/>
    </location>
</feature>
<evidence type="ECO:0000256" key="4">
    <source>
        <dbReference type="ARBA" id="ARBA00022519"/>
    </source>
</evidence>